<evidence type="ECO:0000256" key="21">
    <source>
        <dbReference type="ARBA" id="ARBA00049966"/>
    </source>
</evidence>
<dbReference type="Pfam" id="PF01098">
    <property type="entry name" value="FTSW_RODA_SPOVE"/>
    <property type="match status" value="1"/>
</dbReference>
<gene>
    <name evidence="24" type="primary">ftsW</name>
    <name evidence="24" type="ORF">HT102_14830</name>
</gene>
<dbReference type="PANTHER" id="PTHR30474:SF2">
    <property type="entry name" value="PEPTIDOGLYCAN GLYCOSYLTRANSFERASE FTSW-RELATED"/>
    <property type="match status" value="1"/>
</dbReference>
<feature type="transmembrane region" description="Helical" evidence="23">
    <location>
        <begin position="187"/>
        <end position="203"/>
    </location>
</feature>
<evidence type="ECO:0000256" key="23">
    <source>
        <dbReference type="SAM" id="Phobius"/>
    </source>
</evidence>
<keyword evidence="10 23" id="KW-1133">Transmembrane helix</keyword>
<evidence type="ECO:0000256" key="3">
    <source>
        <dbReference type="ARBA" id="ARBA00022475"/>
    </source>
</evidence>
<feature type="compositionally biased region" description="Low complexity" evidence="22">
    <location>
        <begin position="455"/>
        <end position="471"/>
    </location>
</feature>
<feature type="transmembrane region" description="Helical" evidence="23">
    <location>
        <begin position="125"/>
        <end position="152"/>
    </location>
</feature>
<evidence type="ECO:0000256" key="4">
    <source>
        <dbReference type="ARBA" id="ARBA00022618"/>
    </source>
</evidence>
<keyword evidence="12" id="KW-0131">Cell cycle</keyword>
<evidence type="ECO:0000256" key="12">
    <source>
        <dbReference type="ARBA" id="ARBA00023306"/>
    </source>
</evidence>
<comment type="function">
    <text evidence="21">Peptidoglycan polymerase that is essential for cell division.</text>
</comment>
<comment type="pathway">
    <text evidence="2">Cell wall biogenesis; peptidoglycan biosynthesis.</text>
</comment>
<keyword evidence="8" id="KW-0133">Cell shape</keyword>
<dbReference type="GO" id="GO:0009252">
    <property type="term" value="P:peptidoglycan biosynthetic process"/>
    <property type="evidence" value="ECO:0007669"/>
    <property type="project" value="UniProtKB-KW"/>
</dbReference>
<proteinExistence type="inferred from homology"/>
<name>A0A927JEE4_9ACTN</name>
<evidence type="ECO:0000256" key="20">
    <source>
        <dbReference type="ARBA" id="ARBA00049902"/>
    </source>
</evidence>
<evidence type="ECO:0000256" key="18">
    <source>
        <dbReference type="ARBA" id="ARBA00041418"/>
    </source>
</evidence>
<dbReference type="GO" id="GO:0008955">
    <property type="term" value="F:peptidoglycan glycosyltransferase activity"/>
    <property type="evidence" value="ECO:0007669"/>
    <property type="project" value="UniProtKB-EC"/>
</dbReference>
<keyword evidence="25" id="KW-1185">Reference proteome</keyword>
<evidence type="ECO:0000256" key="19">
    <source>
        <dbReference type="ARBA" id="ARBA00044770"/>
    </source>
</evidence>
<comment type="caution">
    <text evidence="24">The sequence shown here is derived from an EMBL/GenBank/DDBJ whole genome shotgun (WGS) entry which is preliminary data.</text>
</comment>
<feature type="transmembrane region" description="Helical" evidence="23">
    <location>
        <begin position="360"/>
        <end position="379"/>
    </location>
</feature>
<feature type="transmembrane region" description="Helical" evidence="23">
    <location>
        <begin position="63"/>
        <end position="85"/>
    </location>
</feature>
<dbReference type="GO" id="GO:0032153">
    <property type="term" value="C:cell division site"/>
    <property type="evidence" value="ECO:0007669"/>
    <property type="project" value="TreeGrafter"/>
</dbReference>
<evidence type="ECO:0000256" key="15">
    <source>
        <dbReference type="ARBA" id="ARBA00033270"/>
    </source>
</evidence>
<evidence type="ECO:0000256" key="17">
    <source>
        <dbReference type="ARBA" id="ARBA00041185"/>
    </source>
</evidence>
<feature type="transmembrane region" description="Helical" evidence="23">
    <location>
        <begin position="164"/>
        <end position="181"/>
    </location>
</feature>
<dbReference type="GO" id="GO:0005886">
    <property type="term" value="C:plasma membrane"/>
    <property type="evidence" value="ECO:0007669"/>
    <property type="project" value="UniProtKB-SubCell"/>
</dbReference>
<dbReference type="GO" id="GO:0015648">
    <property type="term" value="F:lipid-linked peptidoglycan transporter activity"/>
    <property type="evidence" value="ECO:0007669"/>
    <property type="project" value="TreeGrafter"/>
</dbReference>
<keyword evidence="5" id="KW-0328">Glycosyltransferase</keyword>
<dbReference type="PROSITE" id="PS00428">
    <property type="entry name" value="FTSW_RODA_SPOVE"/>
    <property type="match status" value="1"/>
</dbReference>
<dbReference type="InterPro" id="IPR013437">
    <property type="entry name" value="FtsW"/>
</dbReference>
<evidence type="ECO:0000256" key="1">
    <source>
        <dbReference type="ARBA" id="ARBA00004651"/>
    </source>
</evidence>
<evidence type="ECO:0000256" key="6">
    <source>
        <dbReference type="ARBA" id="ARBA00022679"/>
    </source>
</evidence>
<evidence type="ECO:0000256" key="13">
    <source>
        <dbReference type="ARBA" id="ARBA00023316"/>
    </source>
</evidence>
<feature type="transmembrane region" description="Helical" evidence="23">
    <location>
        <begin position="28"/>
        <end position="51"/>
    </location>
</feature>
<keyword evidence="7 23" id="KW-0812">Transmembrane</keyword>
<keyword evidence="4" id="KW-0132">Cell division</keyword>
<dbReference type="NCBIfam" id="TIGR02614">
    <property type="entry name" value="ftsW"/>
    <property type="match status" value="1"/>
</dbReference>
<evidence type="ECO:0000256" key="7">
    <source>
        <dbReference type="ARBA" id="ARBA00022692"/>
    </source>
</evidence>
<dbReference type="GO" id="GO:0008360">
    <property type="term" value="P:regulation of cell shape"/>
    <property type="evidence" value="ECO:0007669"/>
    <property type="project" value="UniProtKB-KW"/>
</dbReference>
<feature type="compositionally biased region" description="Basic and acidic residues" evidence="22">
    <location>
        <begin position="504"/>
        <end position="520"/>
    </location>
</feature>
<comment type="catalytic activity">
    <reaction evidence="20">
        <text>[GlcNAc-(1-&gt;4)-Mur2Ac(oyl-L-Ala-gamma-D-Glu-L-Lys-D-Ala-D-Ala)](n)-di-trans,octa-cis-undecaprenyl diphosphate + beta-D-GlcNAc-(1-&gt;4)-Mur2Ac(oyl-L-Ala-gamma-D-Glu-L-Lys-D-Ala-D-Ala)-di-trans,octa-cis-undecaprenyl diphosphate = [GlcNAc-(1-&gt;4)-Mur2Ac(oyl-L-Ala-gamma-D-Glu-L-Lys-D-Ala-D-Ala)](n+1)-di-trans,octa-cis-undecaprenyl diphosphate + di-trans,octa-cis-undecaprenyl diphosphate + H(+)</text>
        <dbReference type="Rhea" id="RHEA:23708"/>
        <dbReference type="Rhea" id="RHEA-COMP:9602"/>
        <dbReference type="Rhea" id="RHEA-COMP:9603"/>
        <dbReference type="ChEBI" id="CHEBI:15378"/>
        <dbReference type="ChEBI" id="CHEBI:58405"/>
        <dbReference type="ChEBI" id="CHEBI:60033"/>
        <dbReference type="ChEBI" id="CHEBI:78435"/>
        <dbReference type="EC" id="2.4.99.28"/>
    </reaction>
</comment>
<keyword evidence="3" id="KW-1003">Cell membrane</keyword>
<evidence type="ECO:0000313" key="25">
    <source>
        <dbReference type="Proteomes" id="UP000642993"/>
    </source>
</evidence>
<evidence type="ECO:0000256" key="11">
    <source>
        <dbReference type="ARBA" id="ARBA00023136"/>
    </source>
</evidence>
<dbReference type="Proteomes" id="UP000642993">
    <property type="component" value="Unassembled WGS sequence"/>
</dbReference>
<evidence type="ECO:0000256" key="2">
    <source>
        <dbReference type="ARBA" id="ARBA00004752"/>
    </source>
</evidence>
<keyword evidence="13" id="KW-0961">Cell wall biogenesis/degradation</keyword>
<accession>A0A927JEE4</accession>
<dbReference type="GO" id="GO:0051301">
    <property type="term" value="P:cell division"/>
    <property type="evidence" value="ECO:0007669"/>
    <property type="project" value="UniProtKB-KW"/>
</dbReference>
<sequence>MTAQRSAQPGVIGAASARFGAWLNRPMASFHLVLSISALLSILGLVMVLSASSVSEYTRSGSAYSMFIRQMMFVSVGWIAFYLALRFPVRFIKRTAFVGVVVSTVLLALVLVPGIGVTVNGARSWFQFAGFAFQPSEMAKIALALWGAVLLGERAVRTRSSRDMLFPLVPGALIIFTLVALQPDFSTLVVLFFILLALLWFAGLPLGYFVVGVGAILSIAVVMAFAEGYRTRRLTSFLNADDDPLGASYQARQSQFALADGGFFGTSLGQSRAKWKFLPEAHNDFIFAIIGEELGFVGAAAVIGLFGLFIYTGLRIAARSVDPFLRLFVATSTVWVIGQTFINLGYVVGLLPVTGLQLPLISAGGTSAVLTLFMFGIIANAARHEPEAIAAAHVAARRSRVPRFLRLPLPEKYHPPRPAPRRPDPYAGGAGLPMHDDPWDTMPSVPGPYRGGGQPMAAPGRGGAARAPRYPDYLHGDHRYGPAVPGNGASPGRRYPGGGRAPHRPVDPRQRDPYYREPPRGRSTRGY</sequence>
<reference evidence="24" key="1">
    <citation type="submission" date="2020-09" db="EMBL/GenBank/DDBJ databases">
        <title>Hoyosella lacisalsi sp. nov., a halotolerant actinobacterium isolated from soil of Lake Gudzhirganskoe.</title>
        <authorList>
            <person name="Yang Q."/>
            <person name="Guo P.Y."/>
            <person name="Liu S.W."/>
            <person name="Li F.N."/>
            <person name="Sun C.H."/>
        </authorList>
    </citation>
    <scope>NUCLEOTIDE SEQUENCE</scope>
    <source>
        <strain evidence="24">G463</strain>
    </source>
</reference>
<evidence type="ECO:0000256" key="10">
    <source>
        <dbReference type="ARBA" id="ARBA00022989"/>
    </source>
</evidence>
<feature type="region of interest" description="Disordered" evidence="22">
    <location>
        <begin position="409"/>
        <end position="527"/>
    </location>
</feature>
<keyword evidence="11 23" id="KW-0472">Membrane</keyword>
<dbReference type="PANTHER" id="PTHR30474">
    <property type="entry name" value="CELL CYCLE PROTEIN"/>
    <property type="match status" value="1"/>
</dbReference>
<dbReference type="InterPro" id="IPR018365">
    <property type="entry name" value="Cell_cycle_FtsW-rel_CS"/>
</dbReference>
<feature type="transmembrane region" description="Helical" evidence="23">
    <location>
        <begin position="97"/>
        <end position="119"/>
    </location>
</feature>
<evidence type="ECO:0000256" key="9">
    <source>
        <dbReference type="ARBA" id="ARBA00022984"/>
    </source>
</evidence>
<dbReference type="GO" id="GO:0071555">
    <property type="term" value="P:cell wall organization"/>
    <property type="evidence" value="ECO:0007669"/>
    <property type="project" value="UniProtKB-KW"/>
</dbReference>
<evidence type="ECO:0000256" key="5">
    <source>
        <dbReference type="ARBA" id="ARBA00022676"/>
    </source>
</evidence>
<dbReference type="InterPro" id="IPR001182">
    <property type="entry name" value="FtsW/RodA"/>
</dbReference>
<comment type="similarity">
    <text evidence="16">Belongs to the SEDS family. FtsW subfamily.</text>
</comment>
<feature type="transmembrane region" description="Helical" evidence="23">
    <location>
        <begin position="324"/>
        <end position="348"/>
    </location>
</feature>
<evidence type="ECO:0000256" key="22">
    <source>
        <dbReference type="SAM" id="MobiDB-lite"/>
    </source>
</evidence>
<dbReference type="AlphaFoldDB" id="A0A927JEE4"/>
<comment type="subcellular location">
    <subcellularLocation>
        <location evidence="1">Cell membrane</location>
        <topology evidence="1">Multi-pass membrane protein</topology>
    </subcellularLocation>
</comment>
<keyword evidence="6" id="KW-0808">Transferase</keyword>
<organism evidence="24 25">
    <name type="scientific">Lolliginicoccus lacisalsi</name>
    <dbReference type="NCBI Taxonomy" id="2742202"/>
    <lineage>
        <taxon>Bacteria</taxon>
        <taxon>Bacillati</taxon>
        <taxon>Actinomycetota</taxon>
        <taxon>Actinomycetes</taxon>
        <taxon>Mycobacteriales</taxon>
        <taxon>Hoyosellaceae</taxon>
        <taxon>Lolliginicoccus</taxon>
    </lineage>
</organism>
<feature type="transmembrane region" description="Helical" evidence="23">
    <location>
        <begin position="208"/>
        <end position="226"/>
    </location>
</feature>
<evidence type="ECO:0000256" key="14">
    <source>
        <dbReference type="ARBA" id="ARBA00032370"/>
    </source>
</evidence>
<evidence type="ECO:0000256" key="16">
    <source>
        <dbReference type="ARBA" id="ARBA00038053"/>
    </source>
</evidence>
<feature type="transmembrane region" description="Helical" evidence="23">
    <location>
        <begin position="285"/>
        <end position="312"/>
    </location>
</feature>
<evidence type="ECO:0000256" key="8">
    <source>
        <dbReference type="ARBA" id="ARBA00022960"/>
    </source>
</evidence>
<dbReference type="EMBL" id="JACYWE010000010">
    <property type="protein sequence ID" value="MBD8507761.1"/>
    <property type="molecule type" value="Genomic_DNA"/>
</dbReference>
<protein>
    <recommendedName>
        <fullName evidence="17">Probable peptidoglycan glycosyltransferase FtsW</fullName>
        <ecNumber evidence="19">2.4.99.28</ecNumber>
    </recommendedName>
    <alternativeName>
        <fullName evidence="18">Cell division protein FtsW</fullName>
    </alternativeName>
    <alternativeName>
        <fullName evidence="15">Cell wall polymerase</fullName>
    </alternativeName>
    <alternativeName>
        <fullName evidence="14">Peptidoglycan polymerase</fullName>
    </alternativeName>
</protein>
<keyword evidence="9" id="KW-0573">Peptidoglycan synthesis</keyword>
<dbReference type="EC" id="2.4.99.28" evidence="19"/>
<evidence type="ECO:0000313" key="24">
    <source>
        <dbReference type="EMBL" id="MBD8507761.1"/>
    </source>
</evidence>